<sequence length="143" mass="15770">MNTLFDHPSTPFWLQLIEIKLGANPALSTHLRPTRCRTCHAWTLEGYDSHTLAAHVHIHPALCTTHDETAAIILNIPTYKLTGTPGNWQLTPRYHPGLGVEAPTANADTTPVVHAHRCGLPIAQKPLPQPAIRTTDFNQPPPF</sequence>
<reference evidence="2" key="1">
    <citation type="journal article" date="2019" name="Int. J. Syst. Evol. Microbiol.">
        <title>The Global Catalogue of Microorganisms (GCM) 10K type strain sequencing project: providing services to taxonomists for standard genome sequencing and annotation.</title>
        <authorList>
            <consortium name="The Broad Institute Genomics Platform"/>
            <consortium name="The Broad Institute Genome Sequencing Center for Infectious Disease"/>
            <person name="Wu L."/>
            <person name="Ma J."/>
        </authorList>
    </citation>
    <scope>NUCLEOTIDE SEQUENCE [LARGE SCALE GENOMIC DNA]</scope>
    <source>
        <strain evidence="2">KCTC 33576</strain>
    </source>
</reference>
<organism evidence="1 2">
    <name type="scientific">Populibacterium corticicola</name>
    <dbReference type="NCBI Taxonomy" id="1812826"/>
    <lineage>
        <taxon>Bacteria</taxon>
        <taxon>Bacillati</taxon>
        <taxon>Actinomycetota</taxon>
        <taxon>Actinomycetes</taxon>
        <taxon>Micrococcales</taxon>
        <taxon>Jonesiaceae</taxon>
        <taxon>Populibacterium</taxon>
    </lineage>
</organism>
<proteinExistence type="predicted"/>
<dbReference type="RefSeq" id="WP_377464805.1">
    <property type="nucleotide sequence ID" value="NZ_JBHUOP010000001.1"/>
</dbReference>
<keyword evidence="2" id="KW-1185">Reference proteome</keyword>
<comment type="caution">
    <text evidence="1">The sequence shown here is derived from an EMBL/GenBank/DDBJ whole genome shotgun (WGS) entry which is preliminary data.</text>
</comment>
<dbReference type="EMBL" id="JBHUOP010000001">
    <property type="protein sequence ID" value="MFD2839350.1"/>
    <property type="molecule type" value="Genomic_DNA"/>
</dbReference>
<accession>A0ABW5XDH1</accession>
<evidence type="ECO:0000313" key="1">
    <source>
        <dbReference type="EMBL" id="MFD2839350.1"/>
    </source>
</evidence>
<evidence type="ECO:0000313" key="2">
    <source>
        <dbReference type="Proteomes" id="UP001597391"/>
    </source>
</evidence>
<gene>
    <name evidence="1" type="ORF">ACFSYH_02030</name>
</gene>
<dbReference type="Proteomes" id="UP001597391">
    <property type="component" value="Unassembled WGS sequence"/>
</dbReference>
<name>A0ABW5XDH1_9MICO</name>
<protein>
    <submittedName>
        <fullName evidence="1">Uncharacterized protein</fullName>
    </submittedName>
</protein>